<dbReference type="EC" id="5.6.1.7" evidence="6"/>
<dbReference type="GO" id="GO:0005524">
    <property type="term" value="F:ATP binding"/>
    <property type="evidence" value="ECO:0007669"/>
    <property type="project" value="UniProtKB-UniRule"/>
</dbReference>
<gene>
    <name evidence="10" type="primary">groL_2</name>
    <name evidence="6" type="synonym">groEL</name>
    <name evidence="6" type="synonym">groL</name>
    <name evidence="10" type="ORF">OJF2_52430</name>
</gene>
<keyword evidence="6" id="KW-0963">Cytoplasm</keyword>
<dbReference type="PROSITE" id="PS00296">
    <property type="entry name" value="CHAPERONINS_CPN60"/>
    <property type="match status" value="1"/>
</dbReference>
<keyword evidence="3 6" id="KW-0067">ATP-binding</keyword>
<keyword evidence="2 6" id="KW-0547">Nucleotide-binding</keyword>
<dbReference type="GO" id="GO:0016853">
    <property type="term" value="F:isomerase activity"/>
    <property type="evidence" value="ECO:0007669"/>
    <property type="project" value="UniProtKB-KW"/>
</dbReference>
<evidence type="ECO:0000256" key="7">
    <source>
        <dbReference type="RuleBase" id="RU000418"/>
    </source>
</evidence>
<dbReference type="GO" id="GO:0051082">
    <property type="term" value="F:unfolded protein binding"/>
    <property type="evidence" value="ECO:0007669"/>
    <property type="project" value="UniProtKB-UniRule"/>
</dbReference>
<keyword evidence="5 6" id="KW-0413">Isomerase</keyword>
<evidence type="ECO:0000256" key="3">
    <source>
        <dbReference type="ARBA" id="ARBA00022840"/>
    </source>
</evidence>
<evidence type="ECO:0000313" key="11">
    <source>
        <dbReference type="Proteomes" id="UP000324233"/>
    </source>
</evidence>
<dbReference type="PRINTS" id="PR00298">
    <property type="entry name" value="CHAPERONIN60"/>
</dbReference>
<dbReference type="KEGG" id="agv:OJF2_52430"/>
<dbReference type="GO" id="GO:0042026">
    <property type="term" value="P:protein refolding"/>
    <property type="evidence" value="ECO:0007669"/>
    <property type="project" value="UniProtKB-UniRule"/>
</dbReference>
<dbReference type="AlphaFoldDB" id="A0A5B9W7U8"/>
<organism evidence="10 11">
    <name type="scientific">Aquisphaera giovannonii</name>
    <dbReference type="NCBI Taxonomy" id="406548"/>
    <lineage>
        <taxon>Bacteria</taxon>
        <taxon>Pseudomonadati</taxon>
        <taxon>Planctomycetota</taxon>
        <taxon>Planctomycetia</taxon>
        <taxon>Isosphaerales</taxon>
        <taxon>Isosphaeraceae</taxon>
        <taxon>Aquisphaera</taxon>
    </lineage>
</organism>
<comment type="function">
    <text evidence="6 8">Together with its co-chaperonin GroES, plays an essential role in assisting protein folding. The GroEL-GroES system forms a nano-cage that allows encapsulation of the non-native substrate proteins and provides a physical environment optimized to promote and accelerate protein folding.</text>
</comment>
<comment type="similarity">
    <text evidence="1 6 7">Belongs to the chaperonin (HSP60) family.</text>
</comment>
<dbReference type="OrthoDB" id="9766614at2"/>
<keyword evidence="11" id="KW-1185">Reference proteome</keyword>
<evidence type="ECO:0000256" key="5">
    <source>
        <dbReference type="ARBA" id="ARBA00023235"/>
    </source>
</evidence>
<reference evidence="10 11" key="1">
    <citation type="submission" date="2019-08" db="EMBL/GenBank/DDBJ databases">
        <title>Deep-cultivation of Planctomycetes and their phenomic and genomic characterization uncovers novel biology.</title>
        <authorList>
            <person name="Wiegand S."/>
            <person name="Jogler M."/>
            <person name="Boedeker C."/>
            <person name="Pinto D."/>
            <person name="Vollmers J."/>
            <person name="Rivas-Marin E."/>
            <person name="Kohn T."/>
            <person name="Peeters S.H."/>
            <person name="Heuer A."/>
            <person name="Rast P."/>
            <person name="Oberbeckmann S."/>
            <person name="Bunk B."/>
            <person name="Jeske O."/>
            <person name="Meyerdierks A."/>
            <person name="Storesund J.E."/>
            <person name="Kallscheuer N."/>
            <person name="Luecker S."/>
            <person name="Lage O.M."/>
            <person name="Pohl T."/>
            <person name="Merkel B.J."/>
            <person name="Hornburger P."/>
            <person name="Mueller R.-W."/>
            <person name="Bruemmer F."/>
            <person name="Labrenz M."/>
            <person name="Spormann A.M."/>
            <person name="Op den Camp H."/>
            <person name="Overmann J."/>
            <person name="Amann R."/>
            <person name="Jetten M.S.M."/>
            <person name="Mascher T."/>
            <person name="Medema M.H."/>
            <person name="Devos D.P."/>
            <person name="Kaster A.-K."/>
            <person name="Ovreas L."/>
            <person name="Rohde M."/>
            <person name="Galperin M.Y."/>
            <person name="Jogler C."/>
        </authorList>
    </citation>
    <scope>NUCLEOTIDE SEQUENCE [LARGE SCALE GENOMIC DNA]</scope>
    <source>
        <strain evidence="10 11">OJF2</strain>
    </source>
</reference>
<dbReference type="NCBIfam" id="NF000592">
    <property type="entry name" value="PRK00013.1"/>
    <property type="match status" value="1"/>
</dbReference>
<evidence type="ECO:0000256" key="9">
    <source>
        <dbReference type="SAM" id="Coils"/>
    </source>
</evidence>
<proteinExistence type="inferred from homology"/>
<dbReference type="NCBIfam" id="NF009488">
    <property type="entry name" value="PRK12850.1"/>
    <property type="match status" value="1"/>
</dbReference>
<dbReference type="CDD" id="cd03344">
    <property type="entry name" value="GroEL"/>
    <property type="match status" value="1"/>
</dbReference>
<feature type="coiled-coil region" evidence="9">
    <location>
        <begin position="339"/>
        <end position="366"/>
    </location>
</feature>
<evidence type="ECO:0000256" key="4">
    <source>
        <dbReference type="ARBA" id="ARBA00023186"/>
    </source>
</evidence>
<dbReference type="GO" id="GO:0005737">
    <property type="term" value="C:cytoplasm"/>
    <property type="evidence" value="ECO:0007669"/>
    <property type="project" value="UniProtKB-SubCell"/>
</dbReference>
<dbReference type="SUPFAM" id="SSF54849">
    <property type="entry name" value="GroEL-intermediate domain like"/>
    <property type="match status" value="1"/>
</dbReference>
<dbReference type="InterPro" id="IPR027413">
    <property type="entry name" value="GROEL-like_equatorial_sf"/>
</dbReference>
<name>A0A5B9W7U8_9BACT</name>
<comment type="subunit">
    <text evidence="6 8">Forms a cylinder of 14 subunits composed of two heptameric rings stacked back-to-back. Interacts with the co-chaperonin GroES.</text>
</comment>
<feature type="binding site" evidence="6">
    <location>
        <begin position="86"/>
        <end position="90"/>
    </location>
    <ligand>
        <name>ATP</name>
        <dbReference type="ChEBI" id="CHEBI:30616"/>
    </ligand>
</feature>
<evidence type="ECO:0000256" key="1">
    <source>
        <dbReference type="ARBA" id="ARBA00006607"/>
    </source>
</evidence>
<comment type="subcellular location">
    <subcellularLocation>
        <location evidence="6">Cytoplasm</location>
    </subcellularLocation>
</comment>
<dbReference type="EMBL" id="CP042997">
    <property type="protein sequence ID" value="QEH36658.1"/>
    <property type="molecule type" value="Genomic_DNA"/>
</dbReference>
<dbReference type="SUPFAM" id="SSF48592">
    <property type="entry name" value="GroEL equatorial domain-like"/>
    <property type="match status" value="1"/>
</dbReference>
<dbReference type="InterPro" id="IPR018370">
    <property type="entry name" value="Chaperonin_Cpn60_CS"/>
</dbReference>
<feature type="binding site" evidence="6">
    <location>
        <begin position="29"/>
        <end position="32"/>
    </location>
    <ligand>
        <name>ATP</name>
        <dbReference type="ChEBI" id="CHEBI:30616"/>
    </ligand>
</feature>
<feature type="binding site" evidence="6">
    <location>
        <position position="496"/>
    </location>
    <ligand>
        <name>ATP</name>
        <dbReference type="ChEBI" id="CHEBI:30616"/>
    </ligand>
</feature>
<sequence>MAKQLLFSDAARRKMLGGVDTLAHAVGSTLGPTGRNVILSKSFGGPLVTKDGVTVSKEIELPDAFENMGAKLVNVVASKTSDVAGDGTTTATILARAIYREGLKVVTGGANPTAVRRGIEKAVEAAVNELHEKLSRPVSKKEEIAQVGAISANNDPAIGQMLADAVEKVGKDGVITVEEGKTASTELDFVEGMQFDKGYLSPYFVTSPTTMEVVFEDALILLHEKKISSLREMIPLLEKVAQSGKPLLIVAEDVDGEALATLVVNKLRGVLNIAAVKAPGFGDRRKAMLGDMAVLTGGTVISEDLGLKLENLQLSQLGEAKQVKVDKDSTTIIQGAGKKADITRRIDQLRRQIEETDSEYDKEKFQERLAKLSGGVALIKVGAPTEADMKQTKARIEDALHATRAAAEEGIVPGGGTALIRVIPAVAKAHQELSGDEKLGAAIVLRALEEPARHIAENSGFDGAVIADEIKNREGSVGFNAVTNDYVDMFEAGIIDPTKVTRTALQNASSIAALMLTTEAMITNIKDDEKEGEARVEGSVR</sequence>
<dbReference type="InterPro" id="IPR027410">
    <property type="entry name" value="TCP-1-like_intermed_sf"/>
</dbReference>
<dbReference type="GO" id="GO:0140662">
    <property type="term" value="F:ATP-dependent protein folding chaperone"/>
    <property type="evidence" value="ECO:0007669"/>
    <property type="project" value="InterPro"/>
</dbReference>
<evidence type="ECO:0000256" key="6">
    <source>
        <dbReference type="HAMAP-Rule" id="MF_00600"/>
    </source>
</evidence>
<keyword evidence="9" id="KW-0175">Coiled coil</keyword>
<evidence type="ECO:0000256" key="8">
    <source>
        <dbReference type="RuleBase" id="RU000419"/>
    </source>
</evidence>
<dbReference type="NCBIfam" id="NF009487">
    <property type="entry name" value="PRK12849.1"/>
    <property type="match status" value="1"/>
</dbReference>
<dbReference type="Gene3D" id="3.30.260.10">
    <property type="entry name" value="TCP-1-like chaperonin intermediate domain"/>
    <property type="match status" value="1"/>
</dbReference>
<feature type="binding site" evidence="6">
    <location>
        <begin position="480"/>
        <end position="482"/>
    </location>
    <ligand>
        <name>ATP</name>
        <dbReference type="ChEBI" id="CHEBI:30616"/>
    </ligand>
</feature>
<dbReference type="HAMAP" id="MF_00600">
    <property type="entry name" value="CH60"/>
    <property type="match status" value="1"/>
</dbReference>
<keyword evidence="4 6" id="KW-0143">Chaperone</keyword>
<dbReference type="Gene3D" id="1.10.560.10">
    <property type="entry name" value="GroEL-like equatorial domain"/>
    <property type="match status" value="1"/>
</dbReference>
<dbReference type="NCBIfam" id="NF009489">
    <property type="entry name" value="PRK12851.1"/>
    <property type="match status" value="1"/>
</dbReference>
<dbReference type="Proteomes" id="UP000324233">
    <property type="component" value="Chromosome"/>
</dbReference>
<dbReference type="PANTHER" id="PTHR45633">
    <property type="entry name" value="60 KDA HEAT SHOCK PROTEIN, MITOCHONDRIAL"/>
    <property type="match status" value="1"/>
</dbReference>
<dbReference type="FunFam" id="3.50.7.10:FF:000001">
    <property type="entry name" value="60 kDa chaperonin"/>
    <property type="match status" value="1"/>
</dbReference>
<dbReference type="SUPFAM" id="SSF52029">
    <property type="entry name" value="GroEL apical domain-like"/>
    <property type="match status" value="1"/>
</dbReference>
<dbReference type="Gene3D" id="3.50.7.10">
    <property type="entry name" value="GroEL"/>
    <property type="match status" value="1"/>
</dbReference>
<accession>A0A5B9W7U8</accession>
<feature type="binding site" evidence="6">
    <location>
        <position position="50"/>
    </location>
    <ligand>
        <name>ATP</name>
        <dbReference type="ChEBI" id="CHEBI:30616"/>
    </ligand>
</feature>
<dbReference type="InterPro" id="IPR001844">
    <property type="entry name" value="Cpn60/GroEL"/>
</dbReference>
<evidence type="ECO:0000256" key="2">
    <source>
        <dbReference type="ARBA" id="ARBA00022741"/>
    </source>
</evidence>
<dbReference type="Pfam" id="PF00118">
    <property type="entry name" value="Cpn60_TCP1"/>
    <property type="match status" value="1"/>
</dbReference>
<dbReference type="RefSeq" id="WP_148596322.1">
    <property type="nucleotide sequence ID" value="NZ_CP042997.1"/>
</dbReference>
<dbReference type="NCBIfam" id="TIGR02348">
    <property type="entry name" value="GroEL"/>
    <property type="match status" value="1"/>
</dbReference>
<evidence type="ECO:0000313" key="10">
    <source>
        <dbReference type="EMBL" id="QEH36658.1"/>
    </source>
</evidence>
<protein>
    <recommendedName>
        <fullName evidence="6">Chaperonin GroEL</fullName>
        <ecNumber evidence="6">5.6.1.7</ecNumber>
    </recommendedName>
    <alternativeName>
        <fullName evidence="6">60 kDa chaperonin</fullName>
    </alternativeName>
    <alternativeName>
        <fullName evidence="6">Chaperonin-60</fullName>
        <shortName evidence="6">Cpn60</shortName>
    </alternativeName>
</protein>
<feature type="binding site" evidence="6">
    <location>
        <position position="415"/>
    </location>
    <ligand>
        <name>ATP</name>
        <dbReference type="ChEBI" id="CHEBI:30616"/>
    </ligand>
</feature>
<dbReference type="InterPro" id="IPR002423">
    <property type="entry name" value="Cpn60/GroEL/TCP-1"/>
</dbReference>
<dbReference type="InterPro" id="IPR027409">
    <property type="entry name" value="GroEL-like_apical_dom_sf"/>
</dbReference>